<sequence>MTTSAHASARAMNALFPRACHSYRPLHCSLLDTENGFVTRAERFRDFGTEHEGDGALTSLDETSPT</sequence>
<evidence type="ECO:0000313" key="1">
    <source>
        <dbReference type="EMBL" id="CAK1581774.1"/>
    </source>
</evidence>
<evidence type="ECO:0000313" key="2">
    <source>
        <dbReference type="Proteomes" id="UP001314205"/>
    </source>
</evidence>
<protein>
    <submittedName>
        <fullName evidence="1">Uncharacterized protein</fullName>
    </submittedName>
</protein>
<reference evidence="1 2" key="1">
    <citation type="submission" date="2023-11" db="EMBL/GenBank/DDBJ databases">
        <authorList>
            <person name="Hedman E."/>
            <person name="Englund M."/>
            <person name="Stromberg M."/>
            <person name="Nyberg Akerstrom W."/>
            <person name="Nylinder S."/>
            <person name="Jareborg N."/>
            <person name="Kallberg Y."/>
            <person name="Kronander E."/>
        </authorList>
    </citation>
    <scope>NUCLEOTIDE SEQUENCE [LARGE SCALE GENOMIC DNA]</scope>
</reference>
<dbReference type="EMBL" id="CAVLGL010000035">
    <property type="protein sequence ID" value="CAK1581774.1"/>
    <property type="molecule type" value="Genomic_DNA"/>
</dbReference>
<gene>
    <name evidence="1" type="ORF">PARMNEM_LOCUS3399</name>
</gene>
<proteinExistence type="predicted"/>
<comment type="caution">
    <text evidence="1">The sequence shown here is derived from an EMBL/GenBank/DDBJ whole genome shotgun (WGS) entry which is preliminary data.</text>
</comment>
<organism evidence="1 2">
    <name type="scientific">Parnassius mnemosyne</name>
    <name type="common">clouded apollo</name>
    <dbReference type="NCBI Taxonomy" id="213953"/>
    <lineage>
        <taxon>Eukaryota</taxon>
        <taxon>Metazoa</taxon>
        <taxon>Ecdysozoa</taxon>
        <taxon>Arthropoda</taxon>
        <taxon>Hexapoda</taxon>
        <taxon>Insecta</taxon>
        <taxon>Pterygota</taxon>
        <taxon>Neoptera</taxon>
        <taxon>Endopterygota</taxon>
        <taxon>Lepidoptera</taxon>
        <taxon>Glossata</taxon>
        <taxon>Ditrysia</taxon>
        <taxon>Papilionoidea</taxon>
        <taxon>Papilionidae</taxon>
        <taxon>Parnassiinae</taxon>
        <taxon>Parnassini</taxon>
        <taxon>Parnassius</taxon>
        <taxon>Driopa</taxon>
    </lineage>
</organism>
<name>A0AAV1KGT7_9NEOP</name>
<accession>A0AAV1KGT7</accession>
<dbReference type="AlphaFoldDB" id="A0AAV1KGT7"/>
<keyword evidence="2" id="KW-1185">Reference proteome</keyword>
<dbReference type="Proteomes" id="UP001314205">
    <property type="component" value="Unassembled WGS sequence"/>
</dbReference>